<comment type="caution">
    <text evidence="3">The sequence shown here is derived from an EMBL/GenBank/DDBJ whole genome shotgun (WGS) entry which is preliminary data.</text>
</comment>
<dbReference type="Proteomes" id="UP000239002">
    <property type="component" value="Unassembled WGS sequence"/>
</dbReference>
<gene>
    <name evidence="3" type="ORF">LY01_01817</name>
</gene>
<proteinExistence type="predicted"/>
<evidence type="ECO:0000256" key="1">
    <source>
        <dbReference type="SAM" id="MobiDB-lite"/>
    </source>
</evidence>
<evidence type="ECO:0000256" key="2">
    <source>
        <dbReference type="SAM" id="Phobius"/>
    </source>
</evidence>
<evidence type="ECO:0000313" key="3">
    <source>
        <dbReference type="EMBL" id="PPK95064.1"/>
    </source>
</evidence>
<feature type="region of interest" description="Disordered" evidence="1">
    <location>
        <begin position="1"/>
        <end position="23"/>
    </location>
</feature>
<dbReference type="AlphaFoldDB" id="A0A2S6ILF1"/>
<protein>
    <submittedName>
        <fullName evidence="3">Uncharacterized protein</fullName>
    </submittedName>
</protein>
<keyword evidence="2" id="KW-1133">Transmembrane helix</keyword>
<keyword evidence="2" id="KW-0812">Transmembrane</keyword>
<name>A0A2S6ILF1_9FLAO</name>
<organism evidence="3 4">
    <name type="scientific">Nonlabens xylanidelens</name>
    <dbReference type="NCBI Taxonomy" id="191564"/>
    <lineage>
        <taxon>Bacteria</taxon>
        <taxon>Pseudomonadati</taxon>
        <taxon>Bacteroidota</taxon>
        <taxon>Flavobacteriia</taxon>
        <taxon>Flavobacteriales</taxon>
        <taxon>Flavobacteriaceae</taxon>
        <taxon>Nonlabens</taxon>
    </lineage>
</organism>
<dbReference type="RefSeq" id="WP_104515495.1">
    <property type="nucleotide sequence ID" value="NZ_MQVW01000024.1"/>
</dbReference>
<keyword evidence="4" id="KW-1185">Reference proteome</keyword>
<sequence length="175" mass="19723">METNQNNNPNQQQQQQQQQQYGQPSGSQQYQQHYYNYMPTDNLSTFATLHLVKGILTILFSLFFLLYMFIGTAMTFAPMQGDVDMPFHPGNIFVIIGGIGFLITVTIGILTLLAGKYIKERRNYNFIFAIAIINCITGVLGIVLGIFTILDLNKPHVQAQFQPGYDPLNPLGNIQ</sequence>
<accession>A0A2S6ILF1</accession>
<evidence type="ECO:0000313" key="4">
    <source>
        <dbReference type="Proteomes" id="UP000239002"/>
    </source>
</evidence>
<feature type="transmembrane region" description="Helical" evidence="2">
    <location>
        <begin position="51"/>
        <end position="70"/>
    </location>
</feature>
<dbReference type="OrthoDB" id="1452126at2"/>
<reference evidence="3 4" key="1">
    <citation type="submission" date="2018-02" db="EMBL/GenBank/DDBJ databases">
        <title>Genomic Encyclopedia of Archaeal and Bacterial Type Strains, Phase II (KMG-II): from individual species to whole genera.</title>
        <authorList>
            <person name="Goeker M."/>
        </authorList>
    </citation>
    <scope>NUCLEOTIDE SEQUENCE [LARGE SCALE GENOMIC DNA]</scope>
    <source>
        <strain evidence="3 4">DSM 16809</strain>
    </source>
</reference>
<dbReference type="EMBL" id="PTJE01000003">
    <property type="protein sequence ID" value="PPK95064.1"/>
    <property type="molecule type" value="Genomic_DNA"/>
</dbReference>
<feature type="transmembrane region" description="Helical" evidence="2">
    <location>
        <begin position="126"/>
        <end position="150"/>
    </location>
</feature>
<feature type="transmembrane region" description="Helical" evidence="2">
    <location>
        <begin position="90"/>
        <end position="114"/>
    </location>
</feature>
<keyword evidence="2" id="KW-0472">Membrane</keyword>